<evidence type="ECO:0000256" key="6">
    <source>
        <dbReference type="ARBA" id="ARBA00022840"/>
    </source>
</evidence>
<dbReference type="InterPro" id="IPR018317">
    <property type="entry name" value="QueC"/>
</dbReference>
<gene>
    <name evidence="10" type="ORF">METZ01_LOCUS41496</name>
</gene>
<evidence type="ECO:0000256" key="3">
    <source>
        <dbReference type="ARBA" id="ARBA00022723"/>
    </source>
</evidence>
<keyword evidence="6" id="KW-0067">ATP-binding</keyword>
<dbReference type="PANTHER" id="PTHR42914">
    <property type="entry name" value="7-CYANO-7-DEAZAGUANINE SYNTHASE"/>
    <property type="match status" value="1"/>
</dbReference>
<evidence type="ECO:0000256" key="2">
    <source>
        <dbReference type="ARBA" id="ARBA00022598"/>
    </source>
</evidence>
<comment type="similarity">
    <text evidence="7">Belongs to the QueC family.</text>
</comment>
<proteinExistence type="inferred from homology"/>
<sequence length="226" mass="24581">MKRAVILLSGGLDSTTCLAIAREQGFDLFALTVNYGQRHIFELQSAKNVALSLDVEKHSVLDIDLAQFGGSALTDDIEVPKDRVESEMSDIPATYVPARNTVLLSVALARAETLESFDIFIGVNALDYSGYPDCRPEYIESFERTANLATKAGVSGKNFHIHTPLINMTKAEIIKSGTKLGVDYGLTFSCYDPQETGAPCGHCDACILRLKGFKEAGIPDPLNYPD</sequence>
<evidence type="ECO:0000256" key="5">
    <source>
        <dbReference type="ARBA" id="ARBA00022833"/>
    </source>
</evidence>
<dbReference type="Gene3D" id="3.40.50.620">
    <property type="entry name" value="HUPs"/>
    <property type="match status" value="1"/>
</dbReference>
<evidence type="ECO:0000256" key="9">
    <source>
        <dbReference type="ARBA" id="ARBA00047890"/>
    </source>
</evidence>
<keyword evidence="4" id="KW-0547">Nucleotide-binding</keyword>
<dbReference type="SUPFAM" id="SSF52402">
    <property type="entry name" value="Adenine nucleotide alpha hydrolases-like"/>
    <property type="match status" value="1"/>
</dbReference>
<evidence type="ECO:0000256" key="4">
    <source>
        <dbReference type="ARBA" id="ARBA00022741"/>
    </source>
</evidence>
<keyword evidence="5" id="KW-0862">Zinc</keyword>
<dbReference type="NCBIfam" id="TIGR00364">
    <property type="entry name" value="7-cyano-7-deazaguanine synthase QueC"/>
    <property type="match status" value="1"/>
</dbReference>
<reference evidence="10" key="1">
    <citation type="submission" date="2018-05" db="EMBL/GenBank/DDBJ databases">
        <authorList>
            <person name="Lanie J.A."/>
            <person name="Ng W.-L."/>
            <person name="Kazmierczak K.M."/>
            <person name="Andrzejewski T.M."/>
            <person name="Davidsen T.M."/>
            <person name="Wayne K.J."/>
            <person name="Tettelin H."/>
            <person name="Glass J.I."/>
            <person name="Rusch D."/>
            <person name="Podicherti R."/>
            <person name="Tsui H.-C.T."/>
            <person name="Winkler M.E."/>
        </authorList>
    </citation>
    <scope>NUCLEOTIDE SEQUENCE</scope>
</reference>
<organism evidence="10">
    <name type="scientific">marine metagenome</name>
    <dbReference type="NCBI Taxonomy" id="408172"/>
    <lineage>
        <taxon>unclassified sequences</taxon>
        <taxon>metagenomes</taxon>
        <taxon>ecological metagenomes</taxon>
    </lineage>
</organism>
<accession>A0A381RAB4</accession>
<dbReference type="CDD" id="cd01995">
    <property type="entry name" value="QueC-like"/>
    <property type="match status" value="1"/>
</dbReference>
<evidence type="ECO:0000256" key="7">
    <source>
        <dbReference type="ARBA" id="ARBA00037993"/>
    </source>
</evidence>
<comment type="pathway">
    <text evidence="1">Purine metabolism; 7-cyano-7-deazaguanine biosynthesis.</text>
</comment>
<dbReference type="InterPro" id="IPR014729">
    <property type="entry name" value="Rossmann-like_a/b/a_fold"/>
</dbReference>
<name>A0A381RAB4_9ZZZZ</name>
<dbReference type="Pfam" id="PF06508">
    <property type="entry name" value="QueC"/>
    <property type="match status" value="1"/>
</dbReference>
<evidence type="ECO:0000313" key="10">
    <source>
        <dbReference type="EMBL" id="SUZ88642.1"/>
    </source>
</evidence>
<comment type="catalytic activity">
    <reaction evidence="9">
        <text>7-carboxy-7-carbaguanine + NH4(+) + 2 ATP = 7-cyano-7-carbaguanine + 2 AMP + 2 diphosphate + 2 H(+)</text>
        <dbReference type="Rhea" id="RHEA:27982"/>
        <dbReference type="ChEBI" id="CHEBI:15378"/>
        <dbReference type="ChEBI" id="CHEBI:28938"/>
        <dbReference type="ChEBI" id="CHEBI:30616"/>
        <dbReference type="ChEBI" id="CHEBI:33019"/>
        <dbReference type="ChEBI" id="CHEBI:45075"/>
        <dbReference type="ChEBI" id="CHEBI:61036"/>
        <dbReference type="ChEBI" id="CHEBI:456215"/>
        <dbReference type="EC" id="6.3.4.20"/>
    </reaction>
</comment>
<dbReference type="EMBL" id="UINC01001781">
    <property type="protein sequence ID" value="SUZ88642.1"/>
    <property type="molecule type" value="Genomic_DNA"/>
</dbReference>
<dbReference type="GO" id="GO:0005524">
    <property type="term" value="F:ATP binding"/>
    <property type="evidence" value="ECO:0007669"/>
    <property type="project" value="UniProtKB-KW"/>
</dbReference>
<evidence type="ECO:0000256" key="1">
    <source>
        <dbReference type="ARBA" id="ARBA00005061"/>
    </source>
</evidence>
<dbReference type="HAMAP" id="MF_01633">
    <property type="entry name" value="QueC"/>
    <property type="match status" value="1"/>
</dbReference>
<evidence type="ECO:0000256" key="8">
    <source>
        <dbReference type="ARBA" id="ARBA00039149"/>
    </source>
</evidence>
<dbReference type="GO" id="GO:0016874">
    <property type="term" value="F:ligase activity"/>
    <property type="evidence" value="ECO:0007669"/>
    <property type="project" value="UniProtKB-KW"/>
</dbReference>
<dbReference type="EC" id="6.3.4.20" evidence="8"/>
<dbReference type="PIRSF" id="PIRSF006293">
    <property type="entry name" value="ExsB"/>
    <property type="match status" value="1"/>
</dbReference>
<keyword evidence="2" id="KW-0436">Ligase</keyword>
<dbReference type="PANTHER" id="PTHR42914:SF1">
    <property type="entry name" value="7-CYANO-7-DEAZAGUANINE SYNTHASE"/>
    <property type="match status" value="1"/>
</dbReference>
<keyword evidence="3" id="KW-0479">Metal-binding</keyword>
<protein>
    <recommendedName>
        <fullName evidence="8">7-cyano-7-deazaguanine synthase</fullName>
        <ecNumber evidence="8">6.3.4.20</ecNumber>
    </recommendedName>
</protein>
<dbReference type="AlphaFoldDB" id="A0A381RAB4"/>
<dbReference type="GO" id="GO:0046872">
    <property type="term" value="F:metal ion binding"/>
    <property type="evidence" value="ECO:0007669"/>
    <property type="project" value="UniProtKB-KW"/>
</dbReference>